<keyword evidence="5" id="KW-0963">Cytoplasm</keyword>
<feature type="compositionally biased region" description="Polar residues" evidence="9">
    <location>
        <begin position="1133"/>
        <end position="1155"/>
    </location>
</feature>
<feature type="compositionally biased region" description="Basic and acidic residues" evidence="9">
    <location>
        <begin position="1223"/>
        <end position="1258"/>
    </location>
</feature>
<dbReference type="GO" id="GO:0030027">
    <property type="term" value="C:lamellipodium"/>
    <property type="evidence" value="ECO:0007669"/>
    <property type="project" value="TreeGrafter"/>
</dbReference>
<feature type="compositionally biased region" description="Basic and acidic residues" evidence="9">
    <location>
        <begin position="1334"/>
        <end position="1347"/>
    </location>
</feature>
<evidence type="ECO:0000256" key="3">
    <source>
        <dbReference type="ARBA" id="ARBA00007298"/>
    </source>
</evidence>
<feature type="domain" description="CARMIL C-terminal" evidence="10">
    <location>
        <begin position="792"/>
        <end position="1058"/>
    </location>
</feature>
<dbReference type="Pfam" id="PF17888">
    <property type="entry name" value="Carm_PH"/>
    <property type="match status" value="1"/>
</dbReference>
<dbReference type="OrthoDB" id="18598at2759"/>
<organism evidence="12 13">
    <name type="scientific">Actinia tenebrosa</name>
    <name type="common">Australian red waratah sea anemone</name>
    <dbReference type="NCBI Taxonomy" id="6105"/>
    <lineage>
        <taxon>Eukaryota</taxon>
        <taxon>Metazoa</taxon>
        <taxon>Cnidaria</taxon>
        <taxon>Anthozoa</taxon>
        <taxon>Hexacorallia</taxon>
        <taxon>Actiniaria</taxon>
        <taxon>Actiniidae</taxon>
        <taxon>Actinia</taxon>
    </lineage>
</organism>
<dbReference type="InterPro" id="IPR011993">
    <property type="entry name" value="PH-like_dom_sf"/>
</dbReference>
<evidence type="ECO:0000313" key="12">
    <source>
        <dbReference type="Proteomes" id="UP000515163"/>
    </source>
</evidence>
<feature type="compositionally biased region" description="Basic and acidic residues" evidence="9">
    <location>
        <begin position="1628"/>
        <end position="1647"/>
    </location>
</feature>
<keyword evidence="12" id="KW-1185">Reference proteome</keyword>
<evidence type="ECO:0000256" key="8">
    <source>
        <dbReference type="ARBA" id="ARBA00023136"/>
    </source>
</evidence>
<feature type="compositionally biased region" description="Basic and acidic residues" evidence="9">
    <location>
        <begin position="1510"/>
        <end position="1562"/>
    </location>
</feature>
<feature type="compositionally biased region" description="Gly residues" evidence="9">
    <location>
        <begin position="1266"/>
        <end position="1276"/>
    </location>
</feature>
<dbReference type="Gene3D" id="3.80.10.10">
    <property type="entry name" value="Ribonuclease Inhibitor"/>
    <property type="match status" value="1"/>
</dbReference>
<feature type="compositionally biased region" description="Low complexity" evidence="9">
    <location>
        <begin position="1168"/>
        <end position="1178"/>
    </location>
</feature>
<feature type="compositionally biased region" description="Basic and acidic residues" evidence="9">
    <location>
        <begin position="1305"/>
        <end position="1321"/>
    </location>
</feature>
<dbReference type="InterPro" id="IPR032675">
    <property type="entry name" value="LRR_dom_sf"/>
</dbReference>
<feature type="region of interest" description="Disordered" evidence="9">
    <location>
        <begin position="976"/>
        <end position="1673"/>
    </location>
</feature>
<reference evidence="13" key="1">
    <citation type="submission" date="2025-08" db="UniProtKB">
        <authorList>
            <consortium name="RefSeq"/>
        </authorList>
    </citation>
    <scope>IDENTIFICATION</scope>
    <source>
        <tissue evidence="13">Tentacle</tissue>
    </source>
</reference>
<gene>
    <name evidence="13" type="primary">LOC116297813</name>
</gene>
<evidence type="ECO:0000259" key="10">
    <source>
        <dbReference type="Pfam" id="PF16000"/>
    </source>
</evidence>
<protein>
    <submittedName>
        <fullName evidence="13">F-actin-uncapping protein LRRC16A-like isoform X1</fullName>
    </submittedName>
</protein>
<dbReference type="InterPro" id="IPR001611">
    <property type="entry name" value="Leu-rich_rpt"/>
</dbReference>
<feature type="compositionally biased region" description="Basic and acidic residues" evidence="9">
    <location>
        <begin position="999"/>
        <end position="1016"/>
    </location>
</feature>
<keyword evidence="4" id="KW-1003">Cell membrane</keyword>
<dbReference type="SUPFAM" id="SSF52047">
    <property type="entry name" value="RNI-like"/>
    <property type="match status" value="2"/>
</dbReference>
<dbReference type="InterPro" id="IPR031943">
    <property type="entry name" value="CARMIL_C"/>
</dbReference>
<dbReference type="FunCoup" id="A0A6P8I388">
    <property type="interactions" value="1813"/>
</dbReference>
<feature type="compositionally biased region" description="Polar residues" evidence="9">
    <location>
        <begin position="1026"/>
        <end position="1037"/>
    </location>
</feature>
<dbReference type="Proteomes" id="UP000515163">
    <property type="component" value="Unplaced"/>
</dbReference>
<evidence type="ECO:0000256" key="5">
    <source>
        <dbReference type="ARBA" id="ARBA00022490"/>
    </source>
</evidence>
<feature type="compositionally biased region" description="Pro residues" evidence="9">
    <location>
        <begin position="1074"/>
        <end position="1089"/>
    </location>
</feature>
<evidence type="ECO:0000313" key="13">
    <source>
        <dbReference type="RefSeq" id="XP_031561971.1"/>
    </source>
</evidence>
<dbReference type="GO" id="GO:0005886">
    <property type="term" value="C:plasma membrane"/>
    <property type="evidence" value="ECO:0007669"/>
    <property type="project" value="UniProtKB-SubCell"/>
</dbReference>
<dbReference type="SMART" id="SM00368">
    <property type="entry name" value="LRR_RI"/>
    <property type="match status" value="7"/>
</dbReference>
<feature type="compositionally biased region" description="Basic and acidic residues" evidence="9">
    <location>
        <begin position="1366"/>
        <end position="1440"/>
    </location>
</feature>
<feature type="compositionally biased region" description="Basic and acidic residues" evidence="9">
    <location>
        <begin position="1102"/>
        <end position="1112"/>
    </location>
</feature>
<feature type="domain" description="CARMIL pleckstrin homology" evidence="11">
    <location>
        <begin position="28"/>
        <end position="120"/>
    </location>
</feature>
<name>A0A6P8I388_ACTTE</name>
<feature type="compositionally biased region" description="Polar residues" evidence="9">
    <location>
        <begin position="1495"/>
        <end position="1509"/>
    </location>
</feature>
<dbReference type="GeneID" id="116297813"/>
<evidence type="ECO:0000256" key="7">
    <source>
        <dbReference type="ARBA" id="ARBA00022737"/>
    </source>
</evidence>
<keyword evidence="7" id="KW-0677">Repeat</keyword>
<evidence type="ECO:0000259" key="11">
    <source>
        <dbReference type="Pfam" id="PF17888"/>
    </source>
</evidence>
<dbReference type="Gene3D" id="2.30.29.30">
    <property type="entry name" value="Pleckstrin-homology domain (PH domain)/Phosphotyrosine-binding domain (PTB)"/>
    <property type="match status" value="1"/>
</dbReference>
<evidence type="ECO:0000256" key="6">
    <source>
        <dbReference type="ARBA" id="ARBA00022614"/>
    </source>
</evidence>
<feature type="compositionally biased region" description="Basic and acidic residues" evidence="9">
    <location>
        <begin position="1590"/>
        <end position="1620"/>
    </location>
</feature>
<keyword evidence="8" id="KW-0472">Membrane</keyword>
<evidence type="ECO:0000256" key="2">
    <source>
        <dbReference type="ARBA" id="ARBA00004496"/>
    </source>
</evidence>
<dbReference type="PANTHER" id="PTHR24112:SF66">
    <property type="entry name" value="LEUCINE-RICH REPEAT, ISOFORM F"/>
    <property type="match status" value="1"/>
</dbReference>
<accession>A0A6P8I388</accession>
<dbReference type="KEGG" id="aten:116297813"/>
<comment type="similarity">
    <text evidence="3">Belongs to the CARMIL family.</text>
</comment>
<feature type="compositionally biased region" description="Basic and acidic residues" evidence="9">
    <location>
        <begin position="1457"/>
        <end position="1474"/>
    </location>
</feature>
<dbReference type="GO" id="GO:0034315">
    <property type="term" value="P:regulation of Arp2/3 complex-mediated actin nucleation"/>
    <property type="evidence" value="ECO:0007669"/>
    <property type="project" value="TreeGrafter"/>
</dbReference>
<keyword evidence="6" id="KW-0433">Leucine-rich repeat</keyword>
<dbReference type="InParanoid" id="A0A6P8I388"/>
<evidence type="ECO:0000256" key="1">
    <source>
        <dbReference type="ARBA" id="ARBA00004236"/>
    </source>
</evidence>
<dbReference type="GO" id="GO:0005737">
    <property type="term" value="C:cytoplasm"/>
    <property type="evidence" value="ECO:0007669"/>
    <property type="project" value="UniProtKB-SubCell"/>
</dbReference>
<feature type="region of interest" description="Disordered" evidence="9">
    <location>
        <begin position="917"/>
        <end position="956"/>
    </location>
</feature>
<dbReference type="InterPro" id="IPR051279">
    <property type="entry name" value="PP1-Reg/Actin-Interact_Protein"/>
</dbReference>
<feature type="compositionally biased region" description="Basic and acidic residues" evidence="9">
    <location>
        <begin position="1060"/>
        <end position="1072"/>
    </location>
</feature>
<dbReference type="GO" id="GO:0016477">
    <property type="term" value="P:cell migration"/>
    <property type="evidence" value="ECO:0007669"/>
    <property type="project" value="TreeGrafter"/>
</dbReference>
<dbReference type="InterPro" id="IPR041245">
    <property type="entry name" value="CARMIL_PH"/>
</dbReference>
<feature type="compositionally biased region" description="Basic residues" evidence="9">
    <location>
        <begin position="926"/>
        <end position="938"/>
    </location>
</feature>
<proteinExistence type="inferred from homology"/>
<comment type="subcellular location">
    <subcellularLocation>
        <location evidence="1">Cell membrane</location>
    </subcellularLocation>
    <subcellularLocation>
        <location evidence="2">Cytoplasm</location>
    </subcellularLocation>
</comment>
<dbReference type="Pfam" id="PF16000">
    <property type="entry name" value="CARMIL_C"/>
    <property type="match status" value="1"/>
</dbReference>
<evidence type="ECO:0000256" key="9">
    <source>
        <dbReference type="SAM" id="MobiDB-lite"/>
    </source>
</evidence>
<feature type="compositionally biased region" description="Basic and acidic residues" evidence="9">
    <location>
        <begin position="1038"/>
        <end position="1053"/>
    </location>
</feature>
<dbReference type="RefSeq" id="XP_031561971.1">
    <property type="nucleotide sequence ID" value="XM_031706111.1"/>
</dbReference>
<dbReference type="PANTHER" id="PTHR24112">
    <property type="entry name" value="LEUCINE-RICH REPEAT, ISOFORM F-RELATED"/>
    <property type="match status" value="1"/>
</dbReference>
<evidence type="ECO:0000256" key="4">
    <source>
        <dbReference type="ARBA" id="ARBA00022475"/>
    </source>
</evidence>
<dbReference type="Pfam" id="PF13516">
    <property type="entry name" value="LRR_6"/>
    <property type="match status" value="3"/>
</dbReference>
<sequence length="1673" mass="186314">MADESGDVEADVLALVKATVRQEMDLDFAKKVKVEYKGERTETRILALSAYRVYIVSNSKTAPKIESSFHILAIQTIESLKPLLCNITAAEKLYNIKVFQPKDCIEIIANIQAALKSSFPAGNPDRFRLSLGPSEEIETRLMKINNLVNTLRNTEADAEFGPCGGFSKVYACMCNYYGTQYLEEVAWDVDTIYLSHDTKEFNLQDFDHLDQKDLIPIISVLEYNSWFTKLVCRSFKLNSDVGEIIIRIIKKSTTLEELVLDGVSLGKEYFQKVALALTSNPKTALNTFDFPNNAMEDRGLSHLTGVLNKLQCIVSLSLNDNNLTGKSVQSLGNALKANKHAQNTLKRLNLSKNPLKPEGITALSEFLAQPNALTHLDLSYTDISLDLLFGALMRGCVQNLMHLNLAGNNFTARKKEITIQQSFQQPGTGRQVYIKFFSLAQDLKFVDLSNCKLPAESIRPLLTGFAENAVISDVELDISKNELKSSGAKALSECLHKIKNVRKLNISDNGFEGDFVNVIESLGKNESIQELHVGQNFKYRVSNVGIEALVQLISEENSHIHYLSLADSKLKQDLIPLLDALGTNETLTTLDISGNGIGDDGARILAKALQLNSKLRTLILDRNGITHRGYGDIAAALERNHTLHSIPFPLHDASQCLKAQGVSKCEQHLRKIEQILLRNQSPHKIVPEQAYRLQQGLLVASTQQQAVDRLIVQIQENIHALRTSEDEKIQKEISIAKQYIQDADKLKQLLLKFHLCTDDSDIEEEFTQLSVKFYQASQDKMKENVEKMLSCAREVCPYITSKEDVQSSLTTVTTSNQRLSQTFVEEVILTHAASTIINRISEDKLTLASIIADTIMDMVIRHMETCNVNLELLLKGYRQKQALNDECDQGPEKETDDAAVAARKAKNRLSSALLVAGDNTEEVPRSRKRRPTVSRQKPKNSISEENLEEKEEVHKDADVKKFEEVSVVIAKKEKGSPMVTKKGKAPTPPKISVEFDLNAVEKKDGGLNHLGKDRPRPAQGRRLPTRPSNRPQVTNGITKEKNEDEDNSIDHFWETPPPENEPKAKPKKEAKPPAKTPPRPAPKPAPKPKPVVKNTEENEQTTSEKDDKESKKAGWIPKGGISLPGFFKKKRTSSGTEGSNDGMRSQWFTTSSTTDAKPEISPSVPYSATAKKTSPTTAKAKEAKKPPPPKPAPPKDRPTSVIPPKPPVKPRDRLATAPGSRPIARERTNPTTEGDNKAADKEAEKEAEKEEQVQEKPKFGPPKFGIGIGGMAGGGLLAEMKMRQERTSSFGKVPPETVPKPARRPSAEKGSEPRITRKTSNEDLAPVPRPRVPTAEREPGKINKEGLVRPSYIKRPEVTPPKPQVKPREKQEETEKKEKTEDEKKKEESKKEEPAKAAPEESVDAGKREEKTEAKEEKLKLKVKPDAADADLWVKRDAPSPKRSPKSNRPASPPPLDADKTSKTPTEKTPRTPTDHAPMSPLTRAATLPKPWSPSALSTNRSIPRTYSFDSDRKTDEKVNVEKKEETEEEKSKDVVETERNGDIKDEKKENKEEEKVSESRHTSVSPFHLPSRKGSSKETSNEKVIPFTTEDKLENEKHDDQMDEKLTKAESPKITKTTEKTTVSLAEEVKSHPLEDGESDPLHKDSLSVSSESDNETKKERPLSTHSDNTLL</sequence>